<dbReference type="EMBL" id="QUSF01000001">
    <property type="protein sequence ID" value="RLW13362.1"/>
    <property type="molecule type" value="Genomic_DNA"/>
</dbReference>
<evidence type="ECO:0000313" key="3">
    <source>
        <dbReference type="Proteomes" id="UP000276834"/>
    </source>
</evidence>
<dbReference type="Proteomes" id="UP000276834">
    <property type="component" value="Unassembled WGS sequence"/>
</dbReference>
<accession>A0A3L8T292</accession>
<comment type="caution">
    <text evidence="2">The sequence shown here is derived from an EMBL/GenBank/DDBJ whole genome shotgun (WGS) entry which is preliminary data.</text>
</comment>
<protein>
    <submittedName>
        <fullName evidence="2">Uncharacterized protein</fullName>
    </submittedName>
</protein>
<proteinExistence type="predicted"/>
<dbReference type="AlphaFoldDB" id="A0A3L8T292"/>
<evidence type="ECO:0000313" key="2">
    <source>
        <dbReference type="EMBL" id="RLW13362.1"/>
    </source>
</evidence>
<evidence type="ECO:0000256" key="1">
    <source>
        <dbReference type="SAM" id="MobiDB-lite"/>
    </source>
</evidence>
<gene>
    <name evidence="2" type="ORF">DV515_00000073</name>
</gene>
<sequence length="69" mass="8108">MRRDPPGSAWRPRGARRRDPRRSPEEPRPRRPRTFCRRISGLYWKSQGIPVKRRGLLQMVLDAGVRAST</sequence>
<keyword evidence="3" id="KW-1185">Reference proteome</keyword>
<feature type="compositionally biased region" description="Low complexity" evidence="1">
    <location>
        <begin position="1"/>
        <end position="12"/>
    </location>
</feature>
<organism evidence="2 3">
    <name type="scientific">Chloebia gouldiae</name>
    <name type="common">Gouldian finch</name>
    <name type="synonym">Erythrura gouldiae</name>
    <dbReference type="NCBI Taxonomy" id="44316"/>
    <lineage>
        <taxon>Eukaryota</taxon>
        <taxon>Metazoa</taxon>
        <taxon>Chordata</taxon>
        <taxon>Craniata</taxon>
        <taxon>Vertebrata</taxon>
        <taxon>Euteleostomi</taxon>
        <taxon>Archelosauria</taxon>
        <taxon>Archosauria</taxon>
        <taxon>Dinosauria</taxon>
        <taxon>Saurischia</taxon>
        <taxon>Theropoda</taxon>
        <taxon>Coelurosauria</taxon>
        <taxon>Aves</taxon>
        <taxon>Neognathae</taxon>
        <taxon>Neoaves</taxon>
        <taxon>Telluraves</taxon>
        <taxon>Australaves</taxon>
        <taxon>Passeriformes</taxon>
        <taxon>Passeroidea</taxon>
        <taxon>Passeridae</taxon>
        <taxon>Chloebia</taxon>
    </lineage>
</organism>
<feature type="region of interest" description="Disordered" evidence="1">
    <location>
        <begin position="1"/>
        <end position="32"/>
    </location>
</feature>
<name>A0A3L8T292_CHLGU</name>
<reference evidence="2 3" key="1">
    <citation type="journal article" date="2018" name="Proc. R. Soc. B">
        <title>A non-coding region near Follistatin controls head colour polymorphism in the Gouldian finch.</title>
        <authorList>
            <person name="Toomey M.B."/>
            <person name="Marques C.I."/>
            <person name="Andrade P."/>
            <person name="Araujo P.M."/>
            <person name="Sabatino S."/>
            <person name="Gazda M.A."/>
            <person name="Afonso S."/>
            <person name="Lopes R.J."/>
            <person name="Corbo J.C."/>
            <person name="Carneiro M."/>
        </authorList>
    </citation>
    <scope>NUCLEOTIDE SEQUENCE [LARGE SCALE GENOMIC DNA]</scope>
    <source>
        <strain evidence="2">Red01</strain>
        <tissue evidence="2">Muscle</tissue>
    </source>
</reference>